<sequence>MYTREQTKPVRVGRVQIGGQPSVVIQSMTTTDTRDVDGTLRQIEALHAAGCQIVRLAVVDERAAEALREIKRRSPLPIVADIHFDYRLALKAIEAGVDKVRINPGNIGSRERVKAVVRAAKERGVPIRIGVNSGSVERPLLEKYGSPTADALVESALGHIEILEDLEFTDIVVSLKSTDVPTMIAAYRKMAEVRPYPLHVGVTEAGTAWSGAIKSAVGIGTVLALGLGDTIRVSLAADPVEEIKVAKQILKSLNLAASEPVVVACPTCGRVAIDVIGLAERIEQAVATKKRPWKIAVMGCAVNGPGEAREADIGVAGGRGEGLLFRGGKIIRKVKEEELFDALMAELEQMEREAEAREAGSGPAAPDGDALQAGGAFEGAGGGADGAALVPSGTSGGEPRGK</sequence>
<evidence type="ECO:0000259" key="10">
    <source>
        <dbReference type="Pfam" id="PF26540"/>
    </source>
</evidence>
<dbReference type="NCBIfam" id="NF001540">
    <property type="entry name" value="PRK00366.1"/>
    <property type="match status" value="1"/>
</dbReference>
<keyword evidence="5 7" id="KW-0411">Iron-sulfur</keyword>
<dbReference type="Proteomes" id="UP000748108">
    <property type="component" value="Unassembled WGS sequence"/>
</dbReference>
<evidence type="ECO:0000256" key="7">
    <source>
        <dbReference type="HAMAP-Rule" id="MF_00159"/>
    </source>
</evidence>
<evidence type="ECO:0000313" key="13">
    <source>
        <dbReference type="Proteomes" id="UP000244180"/>
    </source>
</evidence>
<comment type="function">
    <text evidence="7">Converts 2C-methyl-D-erythritol 2,4-cyclodiphosphate (ME-2,4cPP) into 1-hydroxy-2-methyl-2-(E)-butenyl 4-diphosphate.</text>
</comment>
<evidence type="ECO:0000256" key="1">
    <source>
        <dbReference type="ARBA" id="ARBA00022485"/>
    </source>
</evidence>
<feature type="compositionally biased region" description="Gly residues" evidence="8">
    <location>
        <begin position="376"/>
        <end position="385"/>
    </location>
</feature>
<dbReference type="EC" id="1.17.7.3" evidence="7"/>
<dbReference type="FunFam" id="3.20.20.20:FF:000001">
    <property type="entry name" value="4-hydroxy-3-methylbut-2-en-1-yl diphosphate synthase (flavodoxin)"/>
    <property type="match status" value="1"/>
</dbReference>
<evidence type="ECO:0000313" key="12">
    <source>
        <dbReference type="EMBL" id="PTQ54979.1"/>
    </source>
</evidence>
<dbReference type="AlphaFoldDB" id="A0A2T5GFL5"/>
<feature type="region of interest" description="Disordered" evidence="8">
    <location>
        <begin position="351"/>
        <end position="402"/>
    </location>
</feature>
<gene>
    <name evidence="7 11" type="primary">ispG</name>
    <name evidence="11" type="synonym">gcpE</name>
    <name evidence="12" type="ORF">HSCHL_1922</name>
    <name evidence="11" type="ORF">KM312_01975</name>
</gene>
<dbReference type="InterPro" id="IPR058578">
    <property type="entry name" value="IspG_TIM"/>
</dbReference>
<evidence type="ECO:0000259" key="9">
    <source>
        <dbReference type="Pfam" id="PF04551"/>
    </source>
</evidence>
<dbReference type="InterPro" id="IPR016425">
    <property type="entry name" value="IspG_bac"/>
</dbReference>
<keyword evidence="3 7" id="KW-0560">Oxidoreductase</keyword>
<dbReference type="InterPro" id="IPR058579">
    <property type="entry name" value="IspG_C"/>
</dbReference>
<dbReference type="PIRSF" id="PIRSF004640">
    <property type="entry name" value="IspG"/>
    <property type="match status" value="1"/>
</dbReference>
<dbReference type="SUPFAM" id="SSF56014">
    <property type="entry name" value="Nitrite and sulphite reductase 4Fe-4S domain-like"/>
    <property type="match status" value="1"/>
</dbReference>
<comment type="caution">
    <text evidence="12">The sequence shown here is derived from an EMBL/GenBank/DDBJ whole genome shotgun (WGS) entry which is preliminary data.</text>
</comment>
<feature type="domain" description="IspG C-terminal" evidence="10">
    <location>
        <begin position="262"/>
        <end position="348"/>
    </location>
</feature>
<dbReference type="InterPro" id="IPR011005">
    <property type="entry name" value="Dihydropteroate_synth-like_sf"/>
</dbReference>
<evidence type="ECO:0000256" key="3">
    <source>
        <dbReference type="ARBA" id="ARBA00023002"/>
    </source>
</evidence>
<feature type="binding site" evidence="7">
    <location>
        <position position="307"/>
    </location>
    <ligand>
        <name>[4Fe-4S] cluster</name>
        <dbReference type="ChEBI" id="CHEBI:49883"/>
    </ligand>
</feature>
<dbReference type="Pfam" id="PF04551">
    <property type="entry name" value="GcpE"/>
    <property type="match status" value="1"/>
</dbReference>
<feature type="domain" description="IspG TIM-barrel" evidence="9">
    <location>
        <begin position="7"/>
        <end position="247"/>
    </location>
</feature>
<dbReference type="EMBL" id="JAHHQF010000039">
    <property type="protein sequence ID" value="MBT9281422.1"/>
    <property type="molecule type" value="Genomic_DNA"/>
</dbReference>
<protein>
    <recommendedName>
        <fullName evidence="7">4-hydroxy-3-methylbut-2-en-1-yl diphosphate synthase (flavodoxin)</fullName>
        <ecNumber evidence="7">1.17.7.3</ecNumber>
    </recommendedName>
    <alternativeName>
        <fullName evidence="7">1-hydroxy-2-methyl-2-(E)-butenyl 4-diphosphate synthase</fullName>
    </alternativeName>
</protein>
<dbReference type="Pfam" id="PF26540">
    <property type="entry name" value="GcpE_C"/>
    <property type="match status" value="1"/>
</dbReference>
<feature type="compositionally biased region" description="Low complexity" evidence="8">
    <location>
        <begin position="359"/>
        <end position="375"/>
    </location>
</feature>
<feature type="binding site" evidence="7">
    <location>
        <position position="300"/>
    </location>
    <ligand>
        <name>[4Fe-4S] cluster</name>
        <dbReference type="ChEBI" id="CHEBI:49883"/>
    </ligand>
</feature>
<evidence type="ECO:0000256" key="8">
    <source>
        <dbReference type="SAM" id="MobiDB-lite"/>
    </source>
</evidence>
<keyword evidence="4 7" id="KW-0408">Iron</keyword>
<dbReference type="GO" id="GO:0141197">
    <property type="term" value="F:4-hydroxy-3-methylbut-2-enyl-diphosphate synthase activity (flavodoxin)"/>
    <property type="evidence" value="ECO:0007669"/>
    <property type="project" value="UniProtKB-EC"/>
</dbReference>
<dbReference type="Gene3D" id="3.20.20.20">
    <property type="entry name" value="Dihydropteroate synthase-like"/>
    <property type="match status" value="1"/>
</dbReference>
<accession>A0A2T5GFL5</accession>
<dbReference type="UniPathway" id="UPA00056">
    <property type="reaction ID" value="UER00096"/>
</dbReference>
<dbReference type="Gene3D" id="3.30.413.10">
    <property type="entry name" value="Sulfite Reductase Hemoprotein, domain 1"/>
    <property type="match status" value="1"/>
</dbReference>
<dbReference type="CDD" id="cd00945">
    <property type="entry name" value="Aldolase_Class_I"/>
    <property type="match status" value="1"/>
</dbReference>
<dbReference type="InterPro" id="IPR045854">
    <property type="entry name" value="NO2/SO3_Rdtase_4Fe4S_sf"/>
</dbReference>
<dbReference type="HAMAP" id="MF_00159">
    <property type="entry name" value="IspG"/>
    <property type="match status" value="1"/>
</dbReference>
<dbReference type="GO" id="GO:0005506">
    <property type="term" value="F:iron ion binding"/>
    <property type="evidence" value="ECO:0007669"/>
    <property type="project" value="InterPro"/>
</dbReference>
<keyword evidence="2 7" id="KW-0479">Metal-binding</keyword>
<comment type="cofactor">
    <cofactor evidence="7">
        <name>[4Fe-4S] cluster</name>
        <dbReference type="ChEBI" id="CHEBI:49883"/>
    </cofactor>
    <text evidence="7">Binds 1 [4Fe-4S] cluster.</text>
</comment>
<organism evidence="12 13">
    <name type="scientific">Hydrogenibacillus schlegelii</name>
    <name type="common">Bacillus schlegelii</name>
    <dbReference type="NCBI Taxonomy" id="1484"/>
    <lineage>
        <taxon>Bacteria</taxon>
        <taxon>Bacillati</taxon>
        <taxon>Bacillota</taxon>
        <taxon>Bacilli</taxon>
        <taxon>Bacillales</taxon>
        <taxon>Bacillales Family X. Incertae Sedis</taxon>
        <taxon>Hydrogenibacillus</taxon>
    </lineage>
</organism>
<comment type="pathway">
    <text evidence="7">Isoprenoid biosynthesis; isopentenyl diphosphate biosynthesis via DXP pathway; isopentenyl diphosphate from 1-deoxy-D-xylulose 5-phosphate: step 5/6.</text>
</comment>
<dbReference type="GO" id="GO:0016114">
    <property type="term" value="P:terpenoid biosynthetic process"/>
    <property type="evidence" value="ECO:0007669"/>
    <property type="project" value="InterPro"/>
</dbReference>
<proteinExistence type="inferred from homology"/>
<comment type="similarity">
    <text evidence="7">Belongs to the IspG family.</text>
</comment>
<dbReference type="PANTHER" id="PTHR30454:SF0">
    <property type="entry name" value="4-HYDROXY-3-METHYLBUT-2-EN-1-YL DIPHOSPHATE SYNTHASE (FERREDOXIN), CHLOROPLASTIC"/>
    <property type="match status" value="1"/>
</dbReference>
<comment type="catalytic activity">
    <reaction evidence="7">
        <text>(2E)-4-hydroxy-3-methylbut-2-enyl diphosphate + oxidized [flavodoxin] + H2O + 2 H(+) = 2-C-methyl-D-erythritol 2,4-cyclic diphosphate + reduced [flavodoxin]</text>
        <dbReference type="Rhea" id="RHEA:43604"/>
        <dbReference type="Rhea" id="RHEA-COMP:10622"/>
        <dbReference type="Rhea" id="RHEA-COMP:10623"/>
        <dbReference type="ChEBI" id="CHEBI:15377"/>
        <dbReference type="ChEBI" id="CHEBI:15378"/>
        <dbReference type="ChEBI" id="CHEBI:57618"/>
        <dbReference type="ChEBI" id="CHEBI:58210"/>
        <dbReference type="ChEBI" id="CHEBI:58483"/>
        <dbReference type="ChEBI" id="CHEBI:128753"/>
        <dbReference type="EC" id="1.17.7.3"/>
    </reaction>
</comment>
<dbReference type="GO" id="GO:0019288">
    <property type="term" value="P:isopentenyl diphosphate biosynthetic process, methylerythritol 4-phosphate pathway"/>
    <property type="evidence" value="ECO:0007669"/>
    <property type="project" value="UniProtKB-UniRule"/>
</dbReference>
<dbReference type="Proteomes" id="UP000244180">
    <property type="component" value="Unassembled WGS sequence"/>
</dbReference>
<keyword evidence="1 7" id="KW-0004">4Fe-4S</keyword>
<dbReference type="EMBL" id="PEBV01000001">
    <property type="protein sequence ID" value="PTQ54979.1"/>
    <property type="molecule type" value="Genomic_DNA"/>
</dbReference>
<dbReference type="SUPFAM" id="SSF51717">
    <property type="entry name" value="Dihydropteroate synthetase-like"/>
    <property type="match status" value="1"/>
</dbReference>
<evidence type="ECO:0000256" key="2">
    <source>
        <dbReference type="ARBA" id="ARBA00022723"/>
    </source>
</evidence>
<dbReference type="GO" id="GO:0051539">
    <property type="term" value="F:4 iron, 4 sulfur cluster binding"/>
    <property type="evidence" value="ECO:0007669"/>
    <property type="project" value="UniProtKB-UniRule"/>
</dbReference>
<reference evidence="11" key="2">
    <citation type="journal article" date="2021" name="Microbiology">
        <title>Metagenomic Analysis of the Microbial Community in the Underground Coal Fire Area (Kemerovo Region, Russia) Revealed Predominance of Thermophilic Members of the Phyla Deinococcus-thermus, Aquificae, and Firmicutes.</title>
        <authorList>
            <person name="Kadnikov V."/>
            <person name="Mardanov A.V."/>
            <person name="Beletsky A.V."/>
            <person name="Karnachuk O.V."/>
            <person name="Ravin N.V."/>
        </authorList>
    </citation>
    <scope>NUCLEOTIDE SEQUENCE</scope>
    <source>
        <strain evidence="11">RBS10-49</strain>
    </source>
</reference>
<dbReference type="NCBIfam" id="TIGR00612">
    <property type="entry name" value="ispG_gcpE"/>
    <property type="match status" value="1"/>
</dbReference>
<feature type="binding site" evidence="7">
    <location>
        <position position="265"/>
    </location>
    <ligand>
        <name>[4Fe-4S] cluster</name>
        <dbReference type="ChEBI" id="CHEBI:49883"/>
    </ligand>
</feature>
<dbReference type="InterPro" id="IPR004588">
    <property type="entry name" value="IspG_bac-typ"/>
</dbReference>
<dbReference type="GO" id="GO:0046429">
    <property type="term" value="F:4-hydroxy-3-methylbut-2-en-1-yl diphosphate synthase activity (ferredoxin)"/>
    <property type="evidence" value="ECO:0007669"/>
    <property type="project" value="UniProtKB-UniRule"/>
</dbReference>
<dbReference type="PANTHER" id="PTHR30454">
    <property type="entry name" value="4-HYDROXY-3-METHYLBUT-2-EN-1-YL DIPHOSPHATE SYNTHASE"/>
    <property type="match status" value="1"/>
</dbReference>
<reference evidence="12 13" key="1">
    <citation type="submission" date="2017-08" db="EMBL/GenBank/DDBJ databases">
        <title>Burning lignite coal seam in the remote Altai Mountains harbors a hydrogen-driven thermophilic microbial community.</title>
        <authorList>
            <person name="Kadnikov V.V."/>
            <person name="Mardanov A.V."/>
            <person name="Ivasenko D."/>
            <person name="Beletsky A.V."/>
            <person name="Karnachuk O.V."/>
            <person name="Ravin N.V."/>
        </authorList>
    </citation>
    <scope>NUCLEOTIDE SEQUENCE [LARGE SCALE GENOMIC DNA]</scope>
    <source>
        <strain evidence="12">AL33</strain>
    </source>
</reference>
<evidence type="ECO:0000256" key="6">
    <source>
        <dbReference type="ARBA" id="ARBA00023229"/>
    </source>
</evidence>
<name>A0A2T5GFL5_HYDSH</name>
<keyword evidence="6 7" id="KW-0414">Isoprene biosynthesis</keyword>
<evidence type="ECO:0000256" key="5">
    <source>
        <dbReference type="ARBA" id="ARBA00023014"/>
    </source>
</evidence>
<evidence type="ECO:0000256" key="4">
    <source>
        <dbReference type="ARBA" id="ARBA00023004"/>
    </source>
</evidence>
<feature type="binding site" evidence="7">
    <location>
        <position position="268"/>
    </location>
    <ligand>
        <name>[4Fe-4S] cluster</name>
        <dbReference type="ChEBI" id="CHEBI:49883"/>
    </ligand>
</feature>
<evidence type="ECO:0000313" key="11">
    <source>
        <dbReference type="EMBL" id="MBT9281422.1"/>
    </source>
</evidence>